<dbReference type="AlphaFoldDB" id="A0A484GJQ8"/>
<dbReference type="PANTHER" id="PTHR33166">
    <property type="entry name" value="GAG_P30 DOMAIN-CONTAINING PROTEIN"/>
    <property type="match status" value="1"/>
</dbReference>
<dbReference type="Pfam" id="PF02093">
    <property type="entry name" value="Gag_p30"/>
    <property type="match status" value="1"/>
</dbReference>
<organism evidence="2 3">
    <name type="scientific">Sousa chinensis</name>
    <name type="common">Indo-pacific humpbacked dolphin</name>
    <name type="synonym">Steno chinensis</name>
    <dbReference type="NCBI Taxonomy" id="103600"/>
    <lineage>
        <taxon>Eukaryota</taxon>
        <taxon>Metazoa</taxon>
        <taxon>Chordata</taxon>
        <taxon>Craniata</taxon>
        <taxon>Vertebrata</taxon>
        <taxon>Euteleostomi</taxon>
        <taxon>Mammalia</taxon>
        <taxon>Eutheria</taxon>
        <taxon>Laurasiatheria</taxon>
        <taxon>Artiodactyla</taxon>
        <taxon>Whippomorpha</taxon>
        <taxon>Cetacea</taxon>
        <taxon>Odontoceti</taxon>
        <taxon>Delphinidae</taxon>
        <taxon>Sousa</taxon>
    </lineage>
</organism>
<dbReference type="GO" id="GO:0019068">
    <property type="term" value="P:virion assembly"/>
    <property type="evidence" value="ECO:0007669"/>
    <property type="project" value="InterPro"/>
</dbReference>
<accession>A0A484GJQ8</accession>
<dbReference type="InterPro" id="IPR050462">
    <property type="entry name" value="Retroviral_Gag-Pol_poly"/>
</dbReference>
<keyword evidence="3" id="KW-1185">Reference proteome</keyword>
<reference evidence="2 3" key="1">
    <citation type="journal article" date="2018" name="Genomics">
        <title>Molecular footprints of inshore aquatic adaptation in Indo-Pacific humpback dolphin (Sousa chinensis).</title>
        <authorList>
            <person name="Ming Y."/>
            <person name="Jian J."/>
            <person name="Yu F."/>
            <person name="Yu X."/>
            <person name="Wang J."/>
            <person name="Liu W."/>
        </authorList>
    </citation>
    <scope>NUCLEOTIDE SEQUENCE [LARGE SCALE GENOMIC DNA]</scope>
    <source>
        <strain evidence="2">MY-2018</strain>
        <tissue evidence="2">Skin</tissue>
    </source>
</reference>
<evidence type="ECO:0000313" key="3">
    <source>
        <dbReference type="Proteomes" id="UP000295264"/>
    </source>
</evidence>
<name>A0A484GJQ8_SOUCH</name>
<sequence>PKSGVHWNYNSQAGTEARKHMVQCVLEGMRKCIKKPGNYEKVKRIDPRKKQNPALFQGWLVESFRKFTNID</sequence>
<comment type="caution">
    <text evidence="2">The sequence shown here is derived from an EMBL/GenBank/DDBJ whole genome shotgun (WGS) entry which is preliminary data.</text>
</comment>
<evidence type="ECO:0000259" key="1">
    <source>
        <dbReference type="Pfam" id="PF02093"/>
    </source>
</evidence>
<dbReference type="EMBL" id="QWLN02007139">
    <property type="protein sequence ID" value="TEA35708.1"/>
    <property type="molecule type" value="Genomic_DNA"/>
</dbReference>
<protein>
    <recommendedName>
        <fullName evidence="1">Core shell protein Gag P30 domain-containing protein</fullName>
    </recommendedName>
</protein>
<gene>
    <name evidence="2" type="ORF">DBR06_SOUSAS1110058</name>
</gene>
<feature type="non-terminal residue" evidence="2">
    <location>
        <position position="71"/>
    </location>
</feature>
<proteinExistence type="predicted"/>
<evidence type="ECO:0000313" key="2">
    <source>
        <dbReference type="EMBL" id="TEA35708.1"/>
    </source>
</evidence>
<dbReference type="Proteomes" id="UP000295264">
    <property type="component" value="Unassembled WGS sequence"/>
</dbReference>
<feature type="non-terminal residue" evidence="2">
    <location>
        <position position="1"/>
    </location>
</feature>
<feature type="domain" description="Core shell protein Gag P30" evidence="1">
    <location>
        <begin position="5"/>
        <end position="71"/>
    </location>
</feature>
<dbReference type="InterPro" id="IPR003036">
    <property type="entry name" value="Gag_P30"/>
</dbReference>